<reference evidence="3 4" key="1">
    <citation type="submission" date="2021-06" db="EMBL/GenBank/DDBJ databases">
        <title>Complete genome of Haloferula helveola possessing various polysaccharide degrading enzymes.</title>
        <authorList>
            <person name="Takami H."/>
            <person name="Huang C."/>
            <person name="Hamasaki K."/>
        </authorList>
    </citation>
    <scope>NUCLEOTIDE SEQUENCE [LARGE SCALE GENOMIC DNA]</scope>
    <source>
        <strain evidence="3 4">CN-1</strain>
    </source>
</reference>
<evidence type="ECO:0000256" key="2">
    <source>
        <dbReference type="SAM" id="SignalP"/>
    </source>
</evidence>
<dbReference type="Gene3D" id="1.25.40.10">
    <property type="entry name" value="Tetratricopeptide repeat domain"/>
    <property type="match status" value="1"/>
</dbReference>
<accession>A0ABM7RJC3</accession>
<evidence type="ECO:0000313" key="3">
    <source>
        <dbReference type="EMBL" id="BCX50381.1"/>
    </source>
</evidence>
<sequence length="248" mass="28517">MKFLLAPLLVITCSSLMPASAQDDRNAKLAPWQQDYLNLPQDRREEFKKHLSKASELFKQKRIFETIDELNAAENIFDDSPEVETLYGACQVEFRAFDKAMEHFERANALTPGNGSVLFNIGEVYFVQKRWDDAQKAFERVLLLLDADDQFAMTRLTQFKILLCMIKLGKPDEARKLVDKYDILDDSPYPYYAEAAMAYHDGDELKAEAALARAARIFRQEAILAPWKDTLMEFGYIKSFYGGDIEEP</sequence>
<gene>
    <name evidence="3" type="ORF">HAHE_42890</name>
</gene>
<keyword evidence="1" id="KW-0802">TPR repeat</keyword>
<feature type="signal peptide" evidence="2">
    <location>
        <begin position="1"/>
        <end position="21"/>
    </location>
</feature>
<organism evidence="3 4">
    <name type="scientific">Haloferula helveola</name>
    <dbReference type="NCBI Taxonomy" id="490095"/>
    <lineage>
        <taxon>Bacteria</taxon>
        <taxon>Pseudomonadati</taxon>
        <taxon>Verrucomicrobiota</taxon>
        <taxon>Verrucomicrobiia</taxon>
        <taxon>Verrucomicrobiales</taxon>
        <taxon>Verrucomicrobiaceae</taxon>
        <taxon>Haloferula</taxon>
    </lineage>
</organism>
<dbReference type="InterPro" id="IPR019734">
    <property type="entry name" value="TPR_rpt"/>
</dbReference>
<evidence type="ECO:0000256" key="1">
    <source>
        <dbReference type="PROSITE-ProRule" id="PRU00339"/>
    </source>
</evidence>
<dbReference type="SUPFAM" id="SSF48452">
    <property type="entry name" value="TPR-like"/>
    <property type="match status" value="1"/>
</dbReference>
<dbReference type="EMBL" id="AP024702">
    <property type="protein sequence ID" value="BCX50381.1"/>
    <property type="molecule type" value="Genomic_DNA"/>
</dbReference>
<dbReference type="RefSeq" id="WP_338687397.1">
    <property type="nucleotide sequence ID" value="NZ_AP024702.1"/>
</dbReference>
<keyword evidence="4" id="KW-1185">Reference proteome</keyword>
<feature type="repeat" description="TPR" evidence="1">
    <location>
        <begin position="81"/>
        <end position="114"/>
    </location>
</feature>
<dbReference type="InterPro" id="IPR011990">
    <property type="entry name" value="TPR-like_helical_dom_sf"/>
</dbReference>
<protein>
    <recommendedName>
        <fullName evidence="5">Tetratricopeptide repeat protein</fullName>
    </recommendedName>
</protein>
<evidence type="ECO:0000313" key="4">
    <source>
        <dbReference type="Proteomes" id="UP001374893"/>
    </source>
</evidence>
<dbReference type="Proteomes" id="UP001374893">
    <property type="component" value="Chromosome"/>
</dbReference>
<dbReference type="Pfam" id="PF14559">
    <property type="entry name" value="TPR_19"/>
    <property type="match status" value="1"/>
</dbReference>
<keyword evidence="2" id="KW-0732">Signal</keyword>
<dbReference type="SMART" id="SM00028">
    <property type="entry name" value="TPR"/>
    <property type="match status" value="2"/>
</dbReference>
<proteinExistence type="predicted"/>
<dbReference type="PROSITE" id="PS50005">
    <property type="entry name" value="TPR"/>
    <property type="match status" value="2"/>
</dbReference>
<name>A0ABM7RJC3_9BACT</name>
<evidence type="ECO:0008006" key="5">
    <source>
        <dbReference type="Google" id="ProtNLM"/>
    </source>
</evidence>
<feature type="chain" id="PRO_5047001473" description="Tetratricopeptide repeat protein" evidence="2">
    <location>
        <begin position="22"/>
        <end position="248"/>
    </location>
</feature>
<feature type="repeat" description="TPR" evidence="1">
    <location>
        <begin position="115"/>
        <end position="148"/>
    </location>
</feature>